<evidence type="ECO:0000313" key="3">
    <source>
        <dbReference type="Proteomes" id="UP000595437"/>
    </source>
</evidence>
<sequence>MDAVLDFIVAGNHHVLDKVAPVMGYGTFSAADSGRRFSAGRFSASPIQPQPIQRRPIQRQPQ</sequence>
<dbReference type="EMBL" id="CP045892">
    <property type="protein sequence ID" value="QQP52840.1"/>
    <property type="molecule type" value="Genomic_DNA"/>
</dbReference>
<proteinExistence type="predicted"/>
<name>A0A7T8KBI1_CALRO</name>
<feature type="compositionally biased region" description="Low complexity" evidence="1">
    <location>
        <begin position="46"/>
        <end position="62"/>
    </location>
</feature>
<evidence type="ECO:0000256" key="1">
    <source>
        <dbReference type="SAM" id="MobiDB-lite"/>
    </source>
</evidence>
<organism evidence="2 3">
    <name type="scientific">Caligus rogercresseyi</name>
    <name type="common">Sea louse</name>
    <dbReference type="NCBI Taxonomy" id="217165"/>
    <lineage>
        <taxon>Eukaryota</taxon>
        <taxon>Metazoa</taxon>
        <taxon>Ecdysozoa</taxon>
        <taxon>Arthropoda</taxon>
        <taxon>Crustacea</taxon>
        <taxon>Multicrustacea</taxon>
        <taxon>Hexanauplia</taxon>
        <taxon>Copepoda</taxon>
        <taxon>Siphonostomatoida</taxon>
        <taxon>Caligidae</taxon>
        <taxon>Caligus</taxon>
    </lineage>
</organism>
<gene>
    <name evidence="2" type="ORF">FKW44_005111</name>
</gene>
<keyword evidence="3" id="KW-1185">Reference proteome</keyword>
<accession>A0A7T8KBI1</accession>
<dbReference type="AlphaFoldDB" id="A0A7T8KBI1"/>
<feature type="region of interest" description="Disordered" evidence="1">
    <location>
        <begin position="39"/>
        <end position="62"/>
    </location>
</feature>
<protein>
    <submittedName>
        <fullName evidence="2">Uncharacterized protein</fullName>
    </submittedName>
</protein>
<dbReference type="Proteomes" id="UP000595437">
    <property type="component" value="Chromosome 3"/>
</dbReference>
<reference evidence="3" key="1">
    <citation type="submission" date="2021-01" db="EMBL/GenBank/DDBJ databases">
        <title>Caligus Genome Assembly.</title>
        <authorList>
            <person name="Gallardo-Escarate C."/>
        </authorList>
    </citation>
    <scope>NUCLEOTIDE SEQUENCE [LARGE SCALE GENOMIC DNA]</scope>
</reference>
<evidence type="ECO:0000313" key="2">
    <source>
        <dbReference type="EMBL" id="QQP52840.1"/>
    </source>
</evidence>